<evidence type="ECO:0000259" key="1">
    <source>
        <dbReference type="Pfam" id="PF01636"/>
    </source>
</evidence>
<accession>A0A7W1XUL7</accession>
<dbReference type="Proteomes" id="UP000538292">
    <property type="component" value="Unassembled WGS sequence"/>
</dbReference>
<protein>
    <submittedName>
        <fullName evidence="2">Phosphotransferase</fullName>
    </submittedName>
</protein>
<reference evidence="2 3" key="1">
    <citation type="submission" date="2020-07" db="EMBL/GenBank/DDBJ databases">
        <title>Thermoactinomyces phylogeny.</title>
        <authorList>
            <person name="Dunlap C."/>
        </authorList>
    </citation>
    <scope>NUCLEOTIDE SEQUENCE [LARGE SCALE GENOMIC DNA]</scope>
    <source>
        <strain evidence="2 3">AMNI-1</strain>
    </source>
</reference>
<sequence length="318" mass="37330">MWKKEIVQDACRKFQGDEATLKLLGGFYKNVYEYERNGTPCILKLIPIAAKDRSQLYSELEWISYLRKNGIPIPEQVLSANSQAVETIIKLPLPFCIVSFKKGKGEKINTSSPDAWNPRLLRLIGKIMGKIHSLSTRFHAGETVPFFEEWNEGEVFYRDLSYIEGWITDLFNVFRQKINTLPQTEQSYGLIHNDFQPGGFLVDSNDNITLYDFSHVKYHFFTYDIATFLFHALESVPKEVQNTYKHLFLNAFMEGYILEHHLEKGWQEQIDLFLEYRNLFLYIYLMTSVPPEKLDNQKKEQLNLLKKRLVRFRAALTM</sequence>
<keyword evidence="3" id="KW-1185">Reference proteome</keyword>
<dbReference type="PANTHER" id="PTHR21310:SF15">
    <property type="entry name" value="AMINOGLYCOSIDE PHOSPHOTRANSFERASE DOMAIN-CONTAINING PROTEIN"/>
    <property type="match status" value="1"/>
</dbReference>
<feature type="domain" description="Aminoglycoside phosphotransferase" evidence="1">
    <location>
        <begin position="30"/>
        <end position="232"/>
    </location>
</feature>
<dbReference type="InterPro" id="IPR051678">
    <property type="entry name" value="AGP_Transferase"/>
</dbReference>
<dbReference type="InterPro" id="IPR011009">
    <property type="entry name" value="Kinase-like_dom_sf"/>
</dbReference>
<dbReference type="EMBL" id="JACEOL010000061">
    <property type="protein sequence ID" value="MBA4603579.1"/>
    <property type="molecule type" value="Genomic_DNA"/>
</dbReference>
<dbReference type="GO" id="GO:0016740">
    <property type="term" value="F:transferase activity"/>
    <property type="evidence" value="ECO:0007669"/>
    <property type="project" value="UniProtKB-KW"/>
</dbReference>
<gene>
    <name evidence="2" type="ORF">H2C83_14995</name>
</gene>
<dbReference type="PANTHER" id="PTHR21310">
    <property type="entry name" value="AMINOGLYCOSIDE PHOSPHOTRANSFERASE-RELATED-RELATED"/>
    <property type="match status" value="1"/>
</dbReference>
<dbReference type="AlphaFoldDB" id="A0A7W1XUL7"/>
<name>A0A7W1XUL7_9BACL</name>
<comment type="caution">
    <text evidence="2">The sequence shown here is derived from an EMBL/GenBank/DDBJ whole genome shotgun (WGS) entry which is preliminary data.</text>
</comment>
<proteinExistence type="predicted"/>
<evidence type="ECO:0000313" key="2">
    <source>
        <dbReference type="EMBL" id="MBA4603579.1"/>
    </source>
</evidence>
<dbReference type="Gene3D" id="3.90.1200.10">
    <property type="match status" value="1"/>
</dbReference>
<evidence type="ECO:0000313" key="3">
    <source>
        <dbReference type="Proteomes" id="UP000538292"/>
    </source>
</evidence>
<dbReference type="InterPro" id="IPR002575">
    <property type="entry name" value="Aminoglycoside_PTrfase"/>
</dbReference>
<dbReference type="RefSeq" id="WP_181742053.1">
    <property type="nucleotide sequence ID" value="NZ_JACEOL010000061.1"/>
</dbReference>
<dbReference type="Pfam" id="PF01636">
    <property type="entry name" value="APH"/>
    <property type="match status" value="1"/>
</dbReference>
<dbReference type="SUPFAM" id="SSF56112">
    <property type="entry name" value="Protein kinase-like (PK-like)"/>
    <property type="match status" value="1"/>
</dbReference>
<organism evidence="2 3">
    <name type="scientific">Thermoactinomyces mirandus</name>
    <dbReference type="NCBI Taxonomy" id="2756294"/>
    <lineage>
        <taxon>Bacteria</taxon>
        <taxon>Bacillati</taxon>
        <taxon>Bacillota</taxon>
        <taxon>Bacilli</taxon>
        <taxon>Bacillales</taxon>
        <taxon>Thermoactinomycetaceae</taxon>
        <taxon>Thermoactinomyces</taxon>
    </lineage>
</organism>
<keyword evidence="2" id="KW-0808">Transferase</keyword>